<accession>A0ABN7SFJ9</accession>
<feature type="compositionally biased region" description="Basic and acidic residues" evidence="6">
    <location>
        <begin position="392"/>
        <end position="414"/>
    </location>
</feature>
<evidence type="ECO:0000256" key="2">
    <source>
        <dbReference type="ARBA" id="ARBA00022737"/>
    </source>
</evidence>
<dbReference type="PANTHER" id="PTHR23235">
    <property type="entry name" value="KRUEPPEL-LIKE TRANSCRIPTION FACTOR"/>
    <property type="match status" value="1"/>
</dbReference>
<evidence type="ECO:0000313" key="9">
    <source>
        <dbReference type="Proteomes" id="UP001158576"/>
    </source>
</evidence>
<dbReference type="PROSITE" id="PS00028">
    <property type="entry name" value="ZINC_FINGER_C2H2_1"/>
    <property type="match status" value="3"/>
</dbReference>
<evidence type="ECO:0000313" key="8">
    <source>
        <dbReference type="EMBL" id="CAG5098940.1"/>
    </source>
</evidence>
<dbReference type="PROSITE" id="PS50157">
    <property type="entry name" value="ZINC_FINGER_C2H2_2"/>
    <property type="match status" value="3"/>
</dbReference>
<dbReference type="Proteomes" id="UP001158576">
    <property type="component" value="Chromosome XSR"/>
</dbReference>
<evidence type="ECO:0000256" key="3">
    <source>
        <dbReference type="ARBA" id="ARBA00022771"/>
    </source>
</evidence>
<evidence type="ECO:0000259" key="7">
    <source>
        <dbReference type="PROSITE" id="PS50157"/>
    </source>
</evidence>
<feature type="region of interest" description="Disordered" evidence="6">
    <location>
        <begin position="22"/>
        <end position="43"/>
    </location>
</feature>
<keyword evidence="9" id="KW-1185">Reference proteome</keyword>
<feature type="compositionally biased region" description="Polar residues" evidence="6">
    <location>
        <begin position="415"/>
        <end position="436"/>
    </location>
</feature>
<feature type="domain" description="C2H2-type" evidence="7">
    <location>
        <begin position="312"/>
        <end position="339"/>
    </location>
</feature>
<dbReference type="SMART" id="SM00355">
    <property type="entry name" value="ZnF_C2H2"/>
    <property type="match status" value="3"/>
</dbReference>
<dbReference type="EMBL" id="OU015569">
    <property type="protein sequence ID" value="CAG5098940.1"/>
    <property type="molecule type" value="Genomic_DNA"/>
</dbReference>
<dbReference type="PANTHER" id="PTHR23235:SF60">
    <property type="entry name" value="STRIPE, ISOFORM D"/>
    <property type="match status" value="1"/>
</dbReference>
<evidence type="ECO:0000256" key="5">
    <source>
        <dbReference type="PROSITE-ProRule" id="PRU00042"/>
    </source>
</evidence>
<feature type="domain" description="C2H2-type" evidence="7">
    <location>
        <begin position="340"/>
        <end position="367"/>
    </location>
</feature>
<keyword evidence="2" id="KW-0677">Repeat</keyword>
<feature type="domain" description="C2H2-type" evidence="7">
    <location>
        <begin position="368"/>
        <end position="395"/>
    </location>
</feature>
<evidence type="ECO:0000256" key="4">
    <source>
        <dbReference type="ARBA" id="ARBA00022833"/>
    </source>
</evidence>
<sequence>MSNQSKKDEDIQKESVNAHHNRNAEQITGHAPFHQTKRIQIQSEPQSEIVPSMMTTIESMKTDDELSQTVELVECGKAENTPKIESFVINTPNSVNPGTSGNLQNSQTTFQFQQTASGHEITYIDENDGTHIGENDEDGIELITSEECEPPTKTRVLDASSQNITFQTVSNSSNQKFIQIPQTNQTQQILQIQNGDGQTSQIMIIPQNSIFVIPQQGGQNGGQQILLLQSPQANQTTTSNPVSPSQKVKVVKVSENSSSINLVEDAAGIAGIKPTQTTLIPPGQRVEFNKEVSTAHIYPSPFSQVPHEDRPHSCSFCYKRFARADECKRHERIHTDTRPFACQYCTRKFTRKDHLRTHTRCHTKEKPYVCPICNRGFARSDERIRHAKTHVKKGDGTLEEIKKAMPKPKFDTNKNHTSSPSNHSPVQQQSPQNSHQTPHLVLNQINGTVSVAGSTGQESARQILTNANGQAIELKLQSPMDDLGLSNAISKQIPIKVIQTVPLQSVQTTDASGQQTVVREVTINDS</sequence>
<reference evidence="8 9" key="1">
    <citation type="submission" date="2021-04" db="EMBL/GenBank/DDBJ databases">
        <authorList>
            <person name="Bliznina A."/>
        </authorList>
    </citation>
    <scope>NUCLEOTIDE SEQUENCE [LARGE SCALE GENOMIC DNA]</scope>
</reference>
<dbReference type="InterPro" id="IPR013087">
    <property type="entry name" value="Znf_C2H2_type"/>
</dbReference>
<dbReference type="InterPro" id="IPR036236">
    <property type="entry name" value="Znf_C2H2_sf"/>
</dbReference>
<dbReference type="SUPFAM" id="SSF57667">
    <property type="entry name" value="beta-beta-alpha zinc fingers"/>
    <property type="match status" value="2"/>
</dbReference>
<protein>
    <submittedName>
        <fullName evidence="8">Oidioi.mRNA.OKI2018_I69.XSR.g16107.t1.cds</fullName>
    </submittedName>
</protein>
<feature type="region of interest" description="Disordered" evidence="6">
    <location>
        <begin position="392"/>
        <end position="436"/>
    </location>
</feature>
<name>A0ABN7SFJ9_OIKDI</name>
<evidence type="ECO:0000256" key="6">
    <source>
        <dbReference type="SAM" id="MobiDB-lite"/>
    </source>
</evidence>
<dbReference type="Gene3D" id="3.30.160.60">
    <property type="entry name" value="Classic Zinc Finger"/>
    <property type="match status" value="3"/>
</dbReference>
<evidence type="ECO:0000256" key="1">
    <source>
        <dbReference type="ARBA" id="ARBA00022723"/>
    </source>
</evidence>
<dbReference type="Pfam" id="PF00096">
    <property type="entry name" value="zf-C2H2"/>
    <property type="match status" value="1"/>
</dbReference>
<proteinExistence type="predicted"/>
<keyword evidence="4" id="KW-0862">Zinc</keyword>
<keyword evidence="1" id="KW-0479">Metal-binding</keyword>
<keyword evidence="3 5" id="KW-0863">Zinc-finger</keyword>
<organism evidence="8 9">
    <name type="scientific">Oikopleura dioica</name>
    <name type="common">Tunicate</name>
    <dbReference type="NCBI Taxonomy" id="34765"/>
    <lineage>
        <taxon>Eukaryota</taxon>
        <taxon>Metazoa</taxon>
        <taxon>Chordata</taxon>
        <taxon>Tunicata</taxon>
        <taxon>Appendicularia</taxon>
        <taxon>Copelata</taxon>
        <taxon>Oikopleuridae</taxon>
        <taxon>Oikopleura</taxon>
    </lineage>
</organism>
<gene>
    <name evidence="8" type="ORF">OKIOD_LOCUS7665</name>
</gene>